<gene>
    <name evidence="3" type="ORF">RE6C_03973</name>
</gene>
<accession>M2ARI6</accession>
<reference evidence="3" key="1">
    <citation type="submission" date="2012-11" db="EMBL/GenBank/DDBJ databases">
        <title>Permanent draft genomes of Rhodopirellula europaea strain SH398 and 6C.</title>
        <authorList>
            <person name="Richter M."/>
            <person name="Richter-Heitmann T."/>
            <person name="Frank C."/>
            <person name="Harder J."/>
            <person name="Glockner F.O."/>
        </authorList>
    </citation>
    <scope>NUCLEOTIDE SEQUENCE</scope>
    <source>
        <strain evidence="3">6C</strain>
    </source>
</reference>
<dbReference type="InterPro" id="IPR019734">
    <property type="entry name" value="TPR_rpt"/>
</dbReference>
<dbReference type="PATRIC" id="fig|1263867.3.peg.4256"/>
<dbReference type="Gene3D" id="1.25.40.10">
    <property type="entry name" value="Tetratricopeptide repeat domain"/>
    <property type="match status" value="2"/>
</dbReference>
<keyword evidence="4" id="KW-1185">Reference proteome</keyword>
<evidence type="ECO:0000313" key="3">
    <source>
        <dbReference type="EMBL" id="EMB15327.1"/>
    </source>
</evidence>
<feature type="repeat" description="TPR" evidence="1">
    <location>
        <begin position="94"/>
        <end position="127"/>
    </location>
</feature>
<protein>
    <submittedName>
        <fullName evidence="3">Tetratricopeptide TPR_2 repeat protein</fullName>
    </submittedName>
</protein>
<sequence>MGVLPCLGQDESPVPADVTQGSKHAAQPILDKAVEAFKGGETRTAIQLFESAHAQHPDLSPGEVMFARLAFATGKSTDGHNALQRAAMAHGEDPEVWSMLGELSLGEGRIAEAAVLFQRSLELTEQEAFNESRKVRLQVKAHAGLAAIYQRWKQLEQAKKHLRTWIELDERNESAWNQLASVYFQLENYEVARQTLVNLNTFSKQGTLPDTKMGQLYQSVGKHDLAKRSMESAVKTGAKDLQTLLEVALWAMTSGEQDMMKQCVERAKSLNPNSAAVKALDGTMERFEGDFESAETAFSELHRENPGSFDATNGLALALLSQEDSEKATLALRHAEMLVKTNTNLKTQKGRAAAATYAWALMQNGKNQEANAVIRQVVESGEFSPEVGYFAAAIFESVGELQLAKQFIQAAMSSSAAFPQKDAGQELLQRLTK</sequence>
<keyword evidence="1" id="KW-0802">TPR repeat</keyword>
<reference evidence="3" key="2">
    <citation type="journal article" date="2013" name="Mar. Genomics">
        <title>Expression of sulfatases in Rhodopirellula baltica and the diversity of sulfatases in the genus Rhodopirellula.</title>
        <authorList>
            <person name="Wegner C.E."/>
            <person name="Richter-Heitmann T."/>
            <person name="Klindworth A."/>
            <person name="Klockow C."/>
            <person name="Richter M."/>
            <person name="Achstetter T."/>
            <person name="Glockner F.O."/>
            <person name="Harder J."/>
        </authorList>
    </citation>
    <scope>NUCLEOTIDE SEQUENCE [LARGE SCALE GENOMIC DNA]</scope>
    <source>
        <strain evidence="3">6C</strain>
    </source>
</reference>
<dbReference type="InterPro" id="IPR011990">
    <property type="entry name" value="TPR-like_helical_dom_sf"/>
</dbReference>
<dbReference type="AlphaFoldDB" id="M2ARI6"/>
<comment type="caution">
    <text evidence="3">The sequence shown here is derived from an EMBL/GenBank/DDBJ whole genome shotgun (WGS) entry which is preliminary data.</text>
</comment>
<proteinExistence type="predicted"/>
<dbReference type="SUPFAM" id="SSF48452">
    <property type="entry name" value="TPR-like"/>
    <property type="match status" value="2"/>
</dbReference>
<dbReference type="Pfam" id="PF13432">
    <property type="entry name" value="TPR_16"/>
    <property type="match status" value="1"/>
</dbReference>
<name>M2ARI6_9BACT</name>
<dbReference type="Pfam" id="PF13181">
    <property type="entry name" value="TPR_8"/>
    <property type="match status" value="2"/>
</dbReference>
<evidence type="ECO:0000313" key="4">
    <source>
        <dbReference type="Proteomes" id="UP000011529"/>
    </source>
</evidence>
<dbReference type="PROSITE" id="PS50005">
    <property type="entry name" value="TPR"/>
    <property type="match status" value="1"/>
</dbReference>
<dbReference type="PANTHER" id="PTHR12558">
    <property type="entry name" value="CELL DIVISION CYCLE 16,23,27"/>
    <property type="match status" value="1"/>
</dbReference>
<dbReference type="Pfam" id="PF14559">
    <property type="entry name" value="TPR_19"/>
    <property type="match status" value="1"/>
</dbReference>
<evidence type="ECO:0000256" key="1">
    <source>
        <dbReference type="PROSITE-ProRule" id="PRU00339"/>
    </source>
</evidence>
<dbReference type="EMBL" id="ANMO01000181">
    <property type="protein sequence ID" value="EMB15327.1"/>
    <property type="molecule type" value="Genomic_DNA"/>
</dbReference>
<organism evidence="3 4">
    <name type="scientific">Rhodopirellula europaea 6C</name>
    <dbReference type="NCBI Taxonomy" id="1263867"/>
    <lineage>
        <taxon>Bacteria</taxon>
        <taxon>Pseudomonadati</taxon>
        <taxon>Planctomycetota</taxon>
        <taxon>Planctomycetia</taxon>
        <taxon>Pirellulales</taxon>
        <taxon>Pirellulaceae</taxon>
        <taxon>Rhodopirellula</taxon>
    </lineage>
</organism>
<dbReference type="PANTHER" id="PTHR12558:SF13">
    <property type="entry name" value="CELL DIVISION CYCLE PROTEIN 27 HOMOLOG"/>
    <property type="match status" value="1"/>
</dbReference>
<feature type="region of interest" description="Disordered" evidence="2">
    <location>
        <begin position="1"/>
        <end position="23"/>
    </location>
</feature>
<dbReference type="SMART" id="SM00028">
    <property type="entry name" value="TPR"/>
    <property type="match status" value="5"/>
</dbReference>
<evidence type="ECO:0000256" key="2">
    <source>
        <dbReference type="SAM" id="MobiDB-lite"/>
    </source>
</evidence>
<dbReference type="Proteomes" id="UP000011529">
    <property type="component" value="Unassembled WGS sequence"/>
</dbReference>